<dbReference type="AlphaFoldDB" id="A0A1H2WQ13"/>
<dbReference type="EMBL" id="FNMV01000005">
    <property type="protein sequence ID" value="SDW82645.1"/>
    <property type="molecule type" value="Genomic_DNA"/>
</dbReference>
<sequence length="117" mass="13976">MKVREVIAYKNYFEDFLKEQPQKVQDKIFKIIEAIETLERVPANYLKHLENTNGLYEARIQLASNIWRVFCFFDNGKLVILLNGFQKKTQKTPKKEIEKALRLMEMYFNDKLLENGN</sequence>
<gene>
    <name evidence="1" type="ORF">SAMN05444338_10524</name>
</gene>
<dbReference type="Gene3D" id="3.30.2310.20">
    <property type="entry name" value="RelE-like"/>
    <property type="match status" value="1"/>
</dbReference>
<organism evidence="1 2">
    <name type="scientific">Flavobacterium degerlachei</name>
    <dbReference type="NCBI Taxonomy" id="229203"/>
    <lineage>
        <taxon>Bacteria</taxon>
        <taxon>Pseudomonadati</taxon>
        <taxon>Bacteroidota</taxon>
        <taxon>Flavobacteriia</taxon>
        <taxon>Flavobacteriales</taxon>
        <taxon>Flavobacteriaceae</taxon>
        <taxon>Flavobacterium</taxon>
    </lineage>
</organism>
<name>A0A1H2WQ13_9FLAO</name>
<dbReference type="SUPFAM" id="SSF143011">
    <property type="entry name" value="RelE-like"/>
    <property type="match status" value="1"/>
</dbReference>
<dbReference type="Pfam" id="PF05973">
    <property type="entry name" value="Gp49"/>
    <property type="match status" value="1"/>
</dbReference>
<dbReference type="Proteomes" id="UP000198569">
    <property type="component" value="Unassembled WGS sequence"/>
</dbReference>
<dbReference type="STRING" id="229203.SAMN05444338_10524"/>
<proteinExistence type="predicted"/>
<dbReference type="InterPro" id="IPR009241">
    <property type="entry name" value="HigB-like"/>
</dbReference>
<keyword evidence="2" id="KW-1185">Reference proteome</keyword>
<reference evidence="2" key="1">
    <citation type="submission" date="2016-10" db="EMBL/GenBank/DDBJ databases">
        <authorList>
            <person name="Varghese N."/>
            <person name="Submissions S."/>
        </authorList>
    </citation>
    <scope>NUCLEOTIDE SEQUENCE [LARGE SCALE GENOMIC DNA]</scope>
    <source>
        <strain evidence="2">DSM 15718</strain>
    </source>
</reference>
<evidence type="ECO:0000313" key="1">
    <source>
        <dbReference type="EMBL" id="SDW82645.1"/>
    </source>
</evidence>
<dbReference type="RefSeq" id="WP_091430850.1">
    <property type="nucleotide sequence ID" value="NZ_FNMV01000005.1"/>
</dbReference>
<dbReference type="InterPro" id="IPR035093">
    <property type="entry name" value="RelE/ParE_toxin_dom_sf"/>
</dbReference>
<accession>A0A1H2WQ13</accession>
<evidence type="ECO:0000313" key="2">
    <source>
        <dbReference type="Proteomes" id="UP000198569"/>
    </source>
</evidence>
<dbReference type="OrthoDB" id="573082at2"/>
<protein>
    <submittedName>
        <fullName evidence="1">Phage derived protein Gp49-like</fullName>
    </submittedName>
</protein>